<dbReference type="InterPro" id="IPR000182">
    <property type="entry name" value="GNAT_dom"/>
</dbReference>
<dbReference type="PANTHER" id="PTHR43420">
    <property type="entry name" value="ACETYLTRANSFERASE"/>
    <property type="match status" value="1"/>
</dbReference>
<keyword evidence="1" id="KW-0808">Transferase</keyword>
<comment type="caution">
    <text evidence="4">The sequence shown here is derived from an EMBL/GenBank/DDBJ whole genome shotgun (WGS) entry which is preliminary data.</text>
</comment>
<sequence>MDIDDIRRLEARAARTWPAAENVPLGGWLLRASGGVTKRANSVLTAGDEPSDGDWLQRVEAFYLSRGLTPTFQVTDGSPERLDELLDRHGYAKETPCLLMIAETETAAAVARDSSKVRHEDVRLQVSSHADDEWLDDFIRLEQFPPERLPFYQGLLERMPAGTRYFTLLQQRTAVAVATVVGEQGWGGVINVAVDERLRGQGLGKTLMASVAECCAEQQIDRLYLQVVANNEPAIRLYRRFGFIPAYGYHYRIKLDP</sequence>
<organism evidence="4 5">
    <name type="scientific">Gordoniibacillus kamchatkensis</name>
    <dbReference type="NCBI Taxonomy" id="1590651"/>
    <lineage>
        <taxon>Bacteria</taxon>
        <taxon>Bacillati</taxon>
        <taxon>Bacillota</taxon>
        <taxon>Bacilli</taxon>
        <taxon>Bacillales</taxon>
        <taxon>Paenibacillaceae</taxon>
        <taxon>Gordoniibacillus</taxon>
    </lineage>
</organism>
<dbReference type="Gene3D" id="3.40.630.30">
    <property type="match status" value="1"/>
</dbReference>
<keyword evidence="5" id="KW-1185">Reference proteome</keyword>
<dbReference type="Proteomes" id="UP000031967">
    <property type="component" value="Unassembled WGS sequence"/>
</dbReference>
<evidence type="ECO:0000313" key="4">
    <source>
        <dbReference type="EMBL" id="KIL39505.1"/>
    </source>
</evidence>
<feature type="domain" description="N-acetyltransferase" evidence="3">
    <location>
        <begin position="122"/>
        <end position="257"/>
    </location>
</feature>
<dbReference type="RefSeq" id="WP_041049227.1">
    <property type="nucleotide sequence ID" value="NZ_JXAK01000036.1"/>
</dbReference>
<dbReference type="SUPFAM" id="SSF55729">
    <property type="entry name" value="Acyl-CoA N-acyltransferases (Nat)"/>
    <property type="match status" value="1"/>
</dbReference>
<dbReference type="InterPro" id="IPR016181">
    <property type="entry name" value="Acyl_CoA_acyltransferase"/>
</dbReference>
<dbReference type="PROSITE" id="PS51186">
    <property type="entry name" value="GNAT"/>
    <property type="match status" value="1"/>
</dbReference>
<name>A0ABR5AG13_9BACL</name>
<keyword evidence="2" id="KW-0012">Acyltransferase</keyword>
<evidence type="ECO:0000256" key="2">
    <source>
        <dbReference type="ARBA" id="ARBA00023315"/>
    </source>
</evidence>
<protein>
    <recommendedName>
        <fullName evidence="3">N-acetyltransferase domain-containing protein</fullName>
    </recommendedName>
</protein>
<evidence type="ECO:0000313" key="5">
    <source>
        <dbReference type="Proteomes" id="UP000031967"/>
    </source>
</evidence>
<proteinExistence type="predicted"/>
<dbReference type="EMBL" id="JXAK01000036">
    <property type="protein sequence ID" value="KIL39505.1"/>
    <property type="molecule type" value="Genomic_DNA"/>
</dbReference>
<evidence type="ECO:0000256" key="1">
    <source>
        <dbReference type="ARBA" id="ARBA00022679"/>
    </source>
</evidence>
<reference evidence="4 5" key="1">
    <citation type="submission" date="2014-12" db="EMBL/GenBank/DDBJ databases">
        <title>Draft genome sequence of Paenibacillus kamchatkensis strain B-2647.</title>
        <authorList>
            <person name="Karlyshev A.V."/>
            <person name="Kudryashova E.B."/>
        </authorList>
    </citation>
    <scope>NUCLEOTIDE SEQUENCE [LARGE SCALE GENOMIC DNA]</scope>
    <source>
        <strain evidence="4 5">VKM B-2647</strain>
    </source>
</reference>
<dbReference type="InterPro" id="IPR050680">
    <property type="entry name" value="YpeA/RimI_acetyltransf"/>
</dbReference>
<evidence type="ECO:0000259" key="3">
    <source>
        <dbReference type="PROSITE" id="PS51186"/>
    </source>
</evidence>
<gene>
    <name evidence="4" type="ORF">SD70_19735</name>
</gene>
<accession>A0ABR5AG13</accession>
<dbReference type="PANTHER" id="PTHR43420:SF44">
    <property type="entry name" value="ACETYLTRANSFERASE YPEA"/>
    <property type="match status" value="1"/>
</dbReference>
<dbReference type="InterPro" id="IPR056935">
    <property type="entry name" value="Rv0428c-like_C"/>
</dbReference>
<dbReference type="CDD" id="cd04301">
    <property type="entry name" value="NAT_SF"/>
    <property type="match status" value="1"/>
</dbReference>
<dbReference type="Pfam" id="PF24553">
    <property type="entry name" value="Rv0428c_C"/>
    <property type="match status" value="1"/>
</dbReference>